<keyword evidence="2" id="KW-0812">Transmembrane</keyword>
<evidence type="ECO:0000256" key="1">
    <source>
        <dbReference type="SAM" id="MobiDB-lite"/>
    </source>
</evidence>
<feature type="compositionally biased region" description="Polar residues" evidence="1">
    <location>
        <begin position="156"/>
        <end position="166"/>
    </location>
</feature>
<proteinExistence type="predicted"/>
<protein>
    <submittedName>
        <fullName evidence="3">Uncharacterized protein</fullName>
    </submittedName>
</protein>
<reference evidence="3 4" key="1">
    <citation type="submission" date="2014-04" db="EMBL/GenBank/DDBJ databases">
        <title>Evolutionary Origins and Diversification of the Mycorrhizal Mutualists.</title>
        <authorList>
            <consortium name="DOE Joint Genome Institute"/>
            <consortium name="Mycorrhizal Genomics Consortium"/>
            <person name="Kohler A."/>
            <person name="Kuo A."/>
            <person name="Nagy L.G."/>
            <person name="Floudas D."/>
            <person name="Copeland A."/>
            <person name="Barry K.W."/>
            <person name="Cichocki N."/>
            <person name="Veneault-Fourrey C."/>
            <person name="LaButti K."/>
            <person name="Lindquist E.A."/>
            <person name="Lipzen A."/>
            <person name="Lundell T."/>
            <person name="Morin E."/>
            <person name="Murat C."/>
            <person name="Riley R."/>
            <person name="Ohm R."/>
            <person name="Sun H."/>
            <person name="Tunlid A."/>
            <person name="Henrissat B."/>
            <person name="Grigoriev I.V."/>
            <person name="Hibbett D.S."/>
            <person name="Martin F."/>
        </authorList>
    </citation>
    <scope>NUCLEOTIDE SEQUENCE [LARGE SCALE GENOMIC DNA]</scope>
    <source>
        <strain evidence="3 4">FD-317 M1</strain>
    </source>
</reference>
<feature type="region of interest" description="Disordered" evidence="1">
    <location>
        <begin position="156"/>
        <end position="186"/>
    </location>
</feature>
<dbReference type="HOGENOM" id="CLU_065399_0_0_1"/>
<feature type="region of interest" description="Disordered" evidence="1">
    <location>
        <begin position="248"/>
        <end position="268"/>
    </location>
</feature>
<keyword evidence="2" id="KW-1133">Transmembrane helix</keyword>
<evidence type="ECO:0000313" key="3">
    <source>
        <dbReference type="EMBL" id="KIK60117.1"/>
    </source>
</evidence>
<feature type="transmembrane region" description="Helical" evidence="2">
    <location>
        <begin position="192"/>
        <end position="214"/>
    </location>
</feature>
<dbReference type="OrthoDB" id="3359616at2759"/>
<keyword evidence="4" id="KW-1185">Reference proteome</keyword>
<dbReference type="AlphaFoldDB" id="A0A0D0CN51"/>
<evidence type="ECO:0000313" key="4">
    <source>
        <dbReference type="Proteomes" id="UP000053593"/>
    </source>
</evidence>
<feature type="compositionally biased region" description="Polar residues" evidence="1">
    <location>
        <begin position="248"/>
        <end position="259"/>
    </location>
</feature>
<accession>A0A0D0CN51</accession>
<organism evidence="3 4">
    <name type="scientific">Collybiopsis luxurians FD-317 M1</name>
    <dbReference type="NCBI Taxonomy" id="944289"/>
    <lineage>
        <taxon>Eukaryota</taxon>
        <taxon>Fungi</taxon>
        <taxon>Dikarya</taxon>
        <taxon>Basidiomycota</taxon>
        <taxon>Agaricomycotina</taxon>
        <taxon>Agaricomycetes</taxon>
        <taxon>Agaricomycetidae</taxon>
        <taxon>Agaricales</taxon>
        <taxon>Marasmiineae</taxon>
        <taxon>Omphalotaceae</taxon>
        <taxon>Collybiopsis</taxon>
        <taxon>Collybiopsis luxurians</taxon>
    </lineage>
</organism>
<dbReference type="EMBL" id="KN834776">
    <property type="protein sequence ID" value="KIK60117.1"/>
    <property type="molecule type" value="Genomic_DNA"/>
</dbReference>
<name>A0A0D0CN51_9AGAR</name>
<keyword evidence="2" id="KW-0472">Membrane</keyword>
<sequence length="313" mass="33574">MSLRNISFSNEDTNHLQYTSLTNAWFINGNYNATNTGQSGTLSSTHDNSANVTFKFPQAATAVYYYGIRRCCGGFYAVCIDCKPTAPFTNDPITGFQTIDALNASDNGHNPPVVLWSQTFPSPAVHTVVLTNQFDDRFQNGNSEITVASFVLQVQDDSSPTSPAGVTSTSPPSPEQTSTSSSPSSGIPLKPLLGGLLGGMAVLALLILAISIRYRRRRRKNHMKTLGGASGGIPSSVTLTAPFTARESSSNSYVPTSFETARRSVPGADDAGMKWPTEQPMSEHTLDVNLFEASSDSGTLLPPPYEELSFENV</sequence>
<gene>
    <name evidence="3" type="ORF">GYMLUDRAFT_43874</name>
</gene>
<dbReference type="Proteomes" id="UP000053593">
    <property type="component" value="Unassembled WGS sequence"/>
</dbReference>
<feature type="compositionally biased region" description="Low complexity" evidence="1">
    <location>
        <begin position="167"/>
        <end position="186"/>
    </location>
</feature>
<evidence type="ECO:0000256" key="2">
    <source>
        <dbReference type="SAM" id="Phobius"/>
    </source>
</evidence>